<protein>
    <submittedName>
        <fullName evidence="2">Uncharacterized protein</fullName>
    </submittedName>
</protein>
<feature type="region of interest" description="Disordered" evidence="1">
    <location>
        <begin position="232"/>
        <end position="258"/>
    </location>
</feature>
<proteinExistence type="predicted"/>
<accession>A0AAV9HIL1</accession>
<dbReference type="AlphaFoldDB" id="A0AAV9HIL1"/>
<comment type="caution">
    <text evidence="2">The sequence shown here is derived from an EMBL/GenBank/DDBJ whole genome shotgun (WGS) entry which is preliminary data.</text>
</comment>
<dbReference type="Proteomes" id="UP001321749">
    <property type="component" value="Unassembled WGS sequence"/>
</dbReference>
<sequence length="277" mass="30226">MTSPTVKAVNIGHADVGQEDHPDVEVWVVNHQVITQGWDGKTPLWEAEGSDQLRGILSAHNIPFSEQDDDDDDSDPHGRFKSGRPVLSASVDVPTCNHRGIQVYRVVHGGNRLKKVDPTPHAGLKFRGHGYATWSANPLNFQLLFQKHLHWGWRGRSVFLSTTSCVRKAIRMMAIYHVDGMQDVKLYKIDTSAAAAAAAATATTNGRESSSPIFSVREVAAVLGFPCKKYSEDEPLPGRDTRGRRGGDPGSRGFHGDDGGGDGDGLLLFLLLRLRLG</sequence>
<dbReference type="EMBL" id="MU865022">
    <property type="protein sequence ID" value="KAK4460004.1"/>
    <property type="molecule type" value="Genomic_DNA"/>
</dbReference>
<evidence type="ECO:0000313" key="2">
    <source>
        <dbReference type="EMBL" id="KAK4460004.1"/>
    </source>
</evidence>
<gene>
    <name evidence="2" type="ORF">QBC42DRAFT_182046</name>
</gene>
<feature type="compositionally biased region" description="Basic and acidic residues" evidence="1">
    <location>
        <begin position="232"/>
        <end position="247"/>
    </location>
</feature>
<evidence type="ECO:0000313" key="3">
    <source>
        <dbReference type="Proteomes" id="UP001321749"/>
    </source>
</evidence>
<feature type="region of interest" description="Disordered" evidence="1">
    <location>
        <begin position="63"/>
        <end position="85"/>
    </location>
</feature>
<reference evidence="2" key="1">
    <citation type="journal article" date="2023" name="Mol. Phylogenet. Evol.">
        <title>Genome-scale phylogeny and comparative genomics of the fungal order Sordariales.</title>
        <authorList>
            <person name="Hensen N."/>
            <person name="Bonometti L."/>
            <person name="Westerberg I."/>
            <person name="Brannstrom I.O."/>
            <person name="Guillou S."/>
            <person name="Cros-Aarteil S."/>
            <person name="Calhoun S."/>
            <person name="Haridas S."/>
            <person name="Kuo A."/>
            <person name="Mondo S."/>
            <person name="Pangilinan J."/>
            <person name="Riley R."/>
            <person name="LaButti K."/>
            <person name="Andreopoulos B."/>
            <person name="Lipzen A."/>
            <person name="Chen C."/>
            <person name="Yan M."/>
            <person name="Daum C."/>
            <person name="Ng V."/>
            <person name="Clum A."/>
            <person name="Steindorff A."/>
            <person name="Ohm R.A."/>
            <person name="Martin F."/>
            <person name="Silar P."/>
            <person name="Natvig D.O."/>
            <person name="Lalanne C."/>
            <person name="Gautier V."/>
            <person name="Ament-Velasquez S.L."/>
            <person name="Kruys A."/>
            <person name="Hutchinson M.I."/>
            <person name="Powell A.J."/>
            <person name="Barry K."/>
            <person name="Miller A.N."/>
            <person name="Grigoriev I.V."/>
            <person name="Debuchy R."/>
            <person name="Gladieux P."/>
            <person name="Hiltunen Thoren M."/>
            <person name="Johannesson H."/>
        </authorList>
    </citation>
    <scope>NUCLEOTIDE SEQUENCE</scope>
    <source>
        <strain evidence="2">PSN324</strain>
    </source>
</reference>
<organism evidence="2 3">
    <name type="scientific">Cladorrhinum samala</name>
    <dbReference type="NCBI Taxonomy" id="585594"/>
    <lineage>
        <taxon>Eukaryota</taxon>
        <taxon>Fungi</taxon>
        <taxon>Dikarya</taxon>
        <taxon>Ascomycota</taxon>
        <taxon>Pezizomycotina</taxon>
        <taxon>Sordariomycetes</taxon>
        <taxon>Sordariomycetidae</taxon>
        <taxon>Sordariales</taxon>
        <taxon>Podosporaceae</taxon>
        <taxon>Cladorrhinum</taxon>
    </lineage>
</organism>
<evidence type="ECO:0000256" key="1">
    <source>
        <dbReference type="SAM" id="MobiDB-lite"/>
    </source>
</evidence>
<name>A0AAV9HIL1_9PEZI</name>
<reference evidence="2" key="2">
    <citation type="submission" date="2023-06" db="EMBL/GenBank/DDBJ databases">
        <authorList>
            <consortium name="Lawrence Berkeley National Laboratory"/>
            <person name="Mondo S.J."/>
            <person name="Hensen N."/>
            <person name="Bonometti L."/>
            <person name="Westerberg I."/>
            <person name="Brannstrom I.O."/>
            <person name="Guillou S."/>
            <person name="Cros-Aarteil S."/>
            <person name="Calhoun S."/>
            <person name="Haridas S."/>
            <person name="Kuo A."/>
            <person name="Pangilinan J."/>
            <person name="Riley R."/>
            <person name="Labutti K."/>
            <person name="Andreopoulos B."/>
            <person name="Lipzen A."/>
            <person name="Chen C."/>
            <person name="Yanf M."/>
            <person name="Daum C."/>
            <person name="Ng V."/>
            <person name="Clum A."/>
            <person name="Steindorff A."/>
            <person name="Ohm R."/>
            <person name="Martin F."/>
            <person name="Silar P."/>
            <person name="Natvig D."/>
            <person name="Lalanne C."/>
            <person name="Gautier V."/>
            <person name="Ament-Velasquez S.L."/>
            <person name="Kruys A."/>
            <person name="Hutchinson M.I."/>
            <person name="Powell A.J."/>
            <person name="Barry K."/>
            <person name="Miller A.N."/>
            <person name="Grigoriev I.V."/>
            <person name="Debuchy R."/>
            <person name="Gladieux P."/>
            <person name="Thoren M.H."/>
            <person name="Johannesson H."/>
        </authorList>
    </citation>
    <scope>NUCLEOTIDE SEQUENCE</scope>
    <source>
        <strain evidence="2">PSN324</strain>
    </source>
</reference>
<keyword evidence="3" id="KW-1185">Reference proteome</keyword>